<evidence type="ECO:0000256" key="3">
    <source>
        <dbReference type="ARBA" id="ARBA00022741"/>
    </source>
</evidence>
<dbReference type="Pfam" id="PF13426">
    <property type="entry name" value="PAS_9"/>
    <property type="match status" value="1"/>
</dbReference>
<dbReference type="EMBL" id="GG738860">
    <property type="protein sequence ID" value="EFC46063.1"/>
    <property type="molecule type" value="Genomic_DNA"/>
</dbReference>
<evidence type="ECO:0000259" key="9">
    <source>
        <dbReference type="PROSITE" id="PS50125"/>
    </source>
</evidence>
<dbReference type="SMART" id="SM00091">
    <property type="entry name" value="PAS"/>
    <property type="match status" value="1"/>
</dbReference>
<evidence type="ECO:0000256" key="5">
    <source>
        <dbReference type="ARBA" id="ARBA00023136"/>
    </source>
</evidence>
<dbReference type="GO" id="GO:0005886">
    <property type="term" value="C:plasma membrane"/>
    <property type="evidence" value="ECO:0007669"/>
    <property type="project" value="TreeGrafter"/>
</dbReference>
<proteinExistence type="predicted"/>
<dbReference type="GO" id="GO:0001653">
    <property type="term" value="F:peptide receptor activity"/>
    <property type="evidence" value="ECO:0007669"/>
    <property type="project" value="TreeGrafter"/>
</dbReference>
<keyword evidence="5 7" id="KW-0472">Membrane</keyword>
<gene>
    <name evidence="10" type="ORF">NAEGRDRAFT_88214</name>
</gene>
<dbReference type="Gene3D" id="6.10.250.780">
    <property type="match status" value="1"/>
</dbReference>
<dbReference type="InterPro" id="IPR001054">
    <property type="entry name" value="A/G_cyclase"/>
</dbReference>
<reference evidence="10 11" key="1">
    <citation type="journal article" date="2010" name="Cell">
        <title>The genome of Naegleria gruberi illuminates early eukaryotic versatility.</title>
        <authorList>
            <person name="Fritz-Laylin L.K."/>
            <person name="Prochnik S.E."/>
            <person name="Ginger M.L."/>
            <person name="Dacks J.B."/>
            <person name="Carpenter M.L."/>
            <person name="Field M.C."/>
            <person name="Kuo A."/>
            <person name="Paredez A."/>
            <person name="Chapman J."/>
            <person name="Pham J."/>
            <person name="Shu S."/>
            <person name="Neupane R."/>
            <person name="Cipriano M."/>
            <person name="Mancuso J."/>
            <person name="Tu H."/>
            <person name="Salamov A."/>
            <person name="Lindquist E."/>
            <person name="Shapiro H."/>
            <person name="Lucas S."/>
            <person name="Grigoriev I.V."/>
            <person name="Cande W.Z."/>
            <person name="Fulton C."/>
            <person name="Rokhsar D.S."/>
            <person name="Dawson S.C."/>
        </authorList>
    </citation>
    <scope>NUCLEOTIDE SEQUENCE [LARGE SCALE GENOMIC DNA]</scope>
    <source>
        <strain evidence="10 11">NEG-M</strain>
    </source>
</reference>
<dbReference type="SUPFAM" id="SSF55073">
    <property type="entry name" value="Nucleotide cyclase"/>
    <property type="match status" value="1"/>
</dbReference>
<evidence type="ECO:0000256" key="2">
    <source>
        <dbReference type="ARBA" id="ARBA00022692"/>
    </source>
</evidence>
<protein>
    <submittedName>
        <fullName evidence="10">Membrane bound adenylate/guanylate cyclase with PAS domain</fullName>
    </submittedName>
</protein>
<dbReference type="GO" id="GO:0004383">
    <property type="term" value="F:guanylate cyclase activity"/>
    <property type="evidence" value="ECO:0007669"/>
    <property type="project" value="TreeGrafter"/>
</dbReference>
<dbReference type="Gene3D" id="3.30.450.20">
    <property type="entry name" value="PAS domain"/>
    <property type="match status" value="1"/>
</dbReference>
<dbReference type="KEGG" id="ngr:NAEGRDRAFT_88214"/>
<feature type="transmembrane region" description="Helical" evidence="7">
    <location>
        <begin position="724"/>
        <end position="745"/>
    </location>
</feature>
<dbReference type="GeneID" id="8848522"/>
<dbReference type="eggNOG" id="KOG3618">
    <property type="taxonomic scope" value="Eukaryota"/>
</dbReference>
<dbReference type="Pfam" id="PF00211">
    <property type="entry name" value="Guanylate_cyc"/>
    <property type="match status" value="1"/>
</dbReference>
<keyword evidence="6" id="KW-0456">Lyase</keyword>
<dbReference type="PROSITE" id="PS50125">
    <property type="entry name" value="GUANYLATE_CYCLASE_2"/>
    <property type="match status" value="1"/>
</dbReference>
<comment type="subcellular location">
    <subcellularLocation>
        <location evidence="1">Membrane</location>
    </subcellularLocation>
</comment>
<dbReference type="NCBIfam" id="TIGR00229">
    <property type="entry name" value="sensory_box"/>
    <property type="match status" value="1"/>
</dbReference>
<keyword evidence="11" id="KW-1185">Reference proteome</keyword>
<dbReference type="GO" id="GO:0007168">
    <property type="term" value="P:receptor guanylyl cyclase signaling pathway"/>
    <property type="evidence" value="ECO:0007669"/>
    <property type="project" value="TreeGrafter"/>
</dbReference>
<evidence type="ECO:0000256" key="1">
    <source>
        <dbReference type="ARBA" id="ARBA00004370"/>
    </source>
</evidence>
<dbReference type="Pfam" id="PF25474">
    <property type="entry name" value="TPR_TmcB"/>
    <property type="match status" value="1"/>
</dbReference>
<dbReference type="InParanoid" id="D2VB46"/>
<dbReference type="GO" id="GO:0035556">
    <property type="term" value="P:intracellular signal transduction"/>
    <property type="evidence" value="ECO:0007669"/>
    <property type="project" value="InterPro"/>
</dbReference>
<organism evidence="11">
    <name type="scientific">Naegleria gruberi</name>
    <name type="common">Amoeba</name>
    <dbReference type="NCBI Taxonomy" id="5762"/>
    <lineage>
        <taxon>Eukaryota</taxon>
        <taxon>Discoba</taxon>
        <taxon>Heterolobosea</taxon>
        <taxon>Tetramitia</taxon>
        <taxon>Eutetramitia</taxon>
        <taxon>Vahlkampfiidae</taxon>
        <taxon>Naegleria</taxon>
    </lineage>
</organism>
<dbReference type="GO" id="GO:0004016">
    <property type="term" value="F:adenylate cyclase activity"/>
    <property type="evidence" value="ECO:0007669"/>
    <property type="project" value="TreeGrafter"/>
</dbReference>
<evidence type="ECO:0000256" key="6">
    <source>
        <dbReference type="ARBA" id="ARBA00023239"/>
    </source>
</evidence>
<feature type="transmembrane region" description="Helical" evidence="7">
    <location>
        <begin position="76"/>
        <end position="101"/>
    </location>
</feature>
<feature type="transmembrane region" description="Helical" evidence="7">
    <location>
        <begin position="43"/>
        <end position="64"/>
    </location>
</feature>
<dbReference type="InterPro" id="IPR029787">
    <property type="entry name" value="Nucleotide_cyclase"/>
</dbReference>
<dbReference type="InterPro" id="IPR035965">
    <property type="entry name" value="PAS-like_dom_sf"/>
</dbReference>
<dbReference type="CDD" id="cd00130">
    <property type="entry name" value="PAS"/>
    <property type="match status" value="1"/>
</dbReference>
<evidence type="ECO:0000313" key="11">
    <source>
        <dbReference type="Proteomes" id="UP000006671"/>
    </source>
</evidence>
<accession>D2VB46</accession>
<keyword evidence="3" id="KW-0547">Nucleotide-binding</keyword>
<feature type="domain" description="Guanylate cyclase" evidence="9">
    <location>
        <begin position="1168"/>
        <end position="1217"/>
    </location>
</feature>
<evidence type="ECO:0000256" key="7">
    <source>
        <dbReference type="SAM" id="Phobius"/>
    </source>
</evidence>
<dbReference type="PANTHER" id="PTHR11920:SF335">
    <property type="entry name" value="GUANYLATE CYCLASE"/>
    <property type="match status" value="1"/>
</dbReference>
<name>D2VB46_NAEGR</name>
<dbReference type="OrthoDB" id="60033at2759"/>
<feature type="domain" description="PAS" evidence="8">
    <location>
        <begin position="1011"/>
        <end position="1081"/>
    </location>
</feature>
<dbReference type="eggNOG" id="KOG1023">
    <property type="taxonomic scope" value="Eukaryota"/>
</dbReference>
<dbReference type="RefSeq" id="XP_002678807.1">
    <property type="nucleotide sequence ID" value="XM_002678761.1"/>
</dbReference>
<sequence>MGVLPNRASFAFILPIIYIVFSLGYIVFFFYMLPFYRRMENSIYVGFHFARLGSAIGYLISSIVNNISGVSDTVKLGMLGVVLGLAIIFAISAFFACELYLRLACASIRQILTESELSKDEKTGGGSVAVNIERDATFLYQIIESQGKLRQLKLFFRFCKSYKKMVGDDIYTDLDSCLRLIKGLFSQRTTSKMPFGVLLSSAVIVAYFNPIIVLSISVSTTMLKRAQKQVHNIIGRYLVLEKTKDFEFLYGKDASGKNIMEIKNLISKLERKQLIIHYLHKAFWKEFIQNDQIDVGKVESINRQITSLTLSCNSSYEALSQSYPSDKTIIRSHARFVEECLFQPESANEMFQEAQQIEEEETVNARKFLQKNRTNKIVPTMSTLIIDHSTEQMKQNPINSSMDHDDDIENERFDGVENTESATKKVDLLFRSSLAYSMKNQIQLSSFIVFSIISVILLLCGMILSIVISLNVSGDIYLSKDICMPAAVPLGLTRRVREKQARMTLLPSDMEWQANHVSKLQNFFKTLHTLQDLSSTNEISPAVRADYVKNTRKYRQPLLIYSDTNVNVWKNYSIDRNISVADITTSLINNCEVMIDYTDEQYNHTADSMNFMYLYLNRINFSLGYETFCNEFLLRNQEKSTMYRDTFLIYYASSTALYVLCALVMILATNYFLSSLKDAIKLIDKRIPKDKIGKIYQTLNTKINDDMQIGNSGLFATLTKPNNLIAILVISIIVVTVGCVSLFFVETTINSQFSANAIQNIQASVVIIMTSQRIGLRLQEIFIYGVKDISSSLPLKKSTLTSATELQNFHEDHKNLVTLIRTKWNGLLYGTEDNDYQKLTGVYQKIDNIINGIDDRNQTSLINGTSSCESLSDLITYILNSGTLFNEDVYYNPNKYTGPQVFAWSQQLFFKIDHLGESLTKFIEAYSNYAKNPSLAITISFFIFGFIALIVLIYITYTSMRSFWDEYKQFRIMLNFFPSDLLDDEVLKKFILHKELPSKIQIKKKQTSAASGSEINDVMHSSVDGTVMCNEKGEICLFNPVVESFFSLKSGDVVGLNVLTLFSEPYHGPISKVMNHLIDKSITKGESHEVECVRKNQSYFPARVNIFASHAKIIFIIRDITAEKKQNILLEEEKKKSESLLRNILPEEVAKRLKSGETFIADNFPDITCFFSDMVGFTAISSTMTATDLVKMLNTIVNGFDDLTDFYKLEKIKTIGDLWGDAINTASRMESTSETGRIQVSRSTYERVYDLGYSFEEREQNVKGKGMMKCYLLDKSHHVDPIVRDNFTTTDFSDVDSKDDQIVYK</sequence>
<evidence type="ECO:0000256" key="4">
    <source>
        <dbReference type="ARBA" id="ARBA00022989"/>
    </source>
</evidence>
<dbReference type="VEuPathDB" id="AmoebaDB:NAEGRDRAFT_88214"/>
<dbReference type="SUPFAM" id="SSF55785">
    <property type="entry name" value="PYP-like sensor domain (PAS domain)"/>
    <property type="match status" value="1"/>
</dbReference>
<feature type="transmembrane region" description="Helical" evidence="7">
    <location>
        <begin position="447"/>
        <end position="470"/>
    </location>
</feature>
<dbReference type="InterPro" id="IPR057352">
    <property type="entry name" value="TPR_TmcB/C"/>
</dbReference>
<evidence type="ECO:0000313" key="10">
    <source>
        <dbReference type="EMBL" id="EFC46063.1"/>
    </source>
</evidence>
<dbReference type="InterPro" id="IPR000014">
    <property type="entry name" value="PAS"/>
</dbReference>
<keyword evidence="4 7" id="KW-1133">Transmembrane helix</keyword>
<dbReference type="InterPro" id="IPR050401">
    <property type="entry name" value="Cyclic_nucleotide_synthase"/>
</dbReference>
<feature type="transmembrane region" description="Helical" evidence="7">
    <location>
        <begin position="648"/>
        <end position="673"/>
    </location>
</feature>
<dbReference type="CDD" id="cd07302">
    <property type="entry name" value="CHD"/>
    <property type="match status" value="1"/>
</dbReference>
<feature type="transmembrane region" description="Helical" evidence="7">
    <location>
        <begin position="12"/>
        <end position="31"/>
    </location>
</feature>
<keyword evidence="2 7" id="KW-0812">Transmembrane</keyword>
<dbReference type="Gene3D" id="3.30.70.1230">
    <property type="entry name" value="Nucleotide cyclase"/>
    <property type="match status" value="2"/>
</dbReference>
<dbReference type="Proteomes" id="UP000006671">
    <property type="component" value="Unassembled WGS sequence"/>
</dbReference>
<dbReference type="PANTHER" id="PTHR11920">
    <property type="entry name" value="GUANYLYL CYCLASE"/>
    <property type="match status" value="1"/>
</dbReference>
<feature type="transmembrane region" description="Helical" evidence="7">
    <location>
        <begin position="935"/>
        <end position="957"/>
    </location>
</feature>
<dbReference type="PROSITE" id="PS50112">
    <property type="entry name" value="PAS"/>
    <property type="match status" value="1"/>
</dbReference>
<dbReference type="SMART" id="SM00044">
    <property type="entry name" value="CYCc"/>
    <property type="match status" value="1"/>
</dbReference>
<dbReference type="GO" id="GO:0000166">
    <property type="term" value="F:nucleotide binding"/>
    <property type="evidence" value="ECO:0007669"/>
    <property type="project" value="UniProtKB-KW"/>
</dbReference>
<evidence type="ECO:0000259" key="8">
    <source>
        <dbReference type="PROSITE" id="PS50112"/>
    </source>
</evidence>
<feature type="transmembrane region" description="Helical" evidence="7">
    <location>
        <begin position="195"/>
        <end position="218"/>
    </location>
</feature>